<name>A0ACB5UDM7_AMBMO</name>
<comment type="caution">
    <text evidence="1">The sequence shown here is derived from an EMBL/GenBank/DDBJ whole genome shotgun (WGS) entry which is preliminary data.</text>
</comment>
<evidence type="ECO:0000313" key="1">
    <source>
        <dbReference type="EMBL" id="GMF08698.1"/>
    </source>
</evidence>
<accession>A0ACB5UDM7</accession>
<keyword evidence="2" id="KW-1185">Reference proteome</keyword>
<dbReference type="EMBL" id="BSXS01017247">
    <property type="protein sequence ID" value="GMF08698.1"/>
    <property type="molecule type" value="Genomic_DNA"/>
</dbReference>
<organism evidence="1 2">
    <name type="scientific">Ambrosiozyma monospora</name>
    <name type="common">Yeast</name>
    <name type="synonym">Endomycopsis monosporus</name>
    <dbReference type="NCBI Taxonomy" id="43982"/>
    <lineage>
        <taxon>Eukaryota</taxon>
        <taxon>Fungi</taxon>
        <taxon>Dikarya</taxon>
        <taxon>Ascomycota</taxon>
        <taxon>Saccharomycotina</taxon>
        <taxon>Pichiomycetes</taxon>
        <taxon>Pichiales</taxon>
        <taxon>Pichiaceae</taxon>
        <taxon>Ambrosiozyma</taxon>
    </lineage>
</organism>
<reference evidence="1" key="1">
    <citation type="submission" date="2023-04" db="EMBL/GenBank/DDBJ databases">
        <title>Ambrosiozyma monospora NBRC 10751.</title>
        <authorList>
            <person name="Ichikawa N."/>
            <person name="Sato H."/>
            <person name="Tonouchi N."/>
        </authorList>
    </citation>
    <scope>NUCLEOTIDE SEQUENCE</scope>
    <source>
        <strain evidence="1">NBRC 10751</strain>
    </source>
</reference>
<protein>
    <submittedName>
        <fullName evidence="1">Unnamed protein product</fullName>
    </submittedName>
</protein>
<sequence length="153" mass="17407">MKLRKLSKELLLLPLATFDGLTIESEEPPKETPFDELPAWEESKVKRLPLVWTNPVTKNAHLQVHGCCVYQLVHSQTGEVIAELKEAREIVHRLMRAAIMPKQIYCHGWTSGDLCIFHNRGVIHSVTGEFGPEEKRLMHQCNVASGEDPFLLK</sequence>
<proteinExistence type="predicted"/>
<dbReference type="Proteomes" id="UP001165064">
    <property type="component" value="Unassembled WGS sequence"/>
</dbReference>
<gene>
    <name evidence="1" type="ORF">Amon02_001334000</name>
</gene>
<evidence type="ECO:0000313" key="2">
    <source>
        <dbReference type="Proteomes" id="UP001165064"/>
    </source>
</evidence>